<name>R4YMV8_OLEAN</name>
<dbReference type="GO" id="GO:0043190">
    <property type="term" value="C:ATP-binding cassette (ABC) transporter complex"/>
    <property type="evidence" value="ECO:0007669"/>
    <property type="project" value="InterPro"/>
</dbReference>
<dbReference type="GO" id="GO:0033265">
    <property type="term" value="F:choline binding"/>
    <property type="evidence" value="ECO:0007669"/>
    <property type="project" value="InterPro"/>
</dbReference>
<dbReference type="AlphaFoldDB" id="R4YMV8"/>
<keyword evidence="1" id="KW-0732">Signal</keyword>
<dbReference type="InterPro" id="IPR007210">
    <property type="entry name" value="ABC_Gly_betaine_transp_sub-bd"/>
</dbReference>
<keyword evidence="4" id="KW-1185">Reference proteome</keyword>
<accession>R4YMV8</accession>
<evidence type="ECO:0000313" key="4">
    <source>
        <dbReference type="Proteomes" id="UP000032749"/>
    </source>
</evidence>
<dbReference type="KEGG" id="oai:OLEAN_C20610"/>
<dbReference type="GO" id="GO:0015871">
    <property type="term" value="P:choline transport"/>
    <property type="evidence" value="ECO:0007669"/>
    <property type="project" value="InterPro"/>
</dbReference>
<protein>
    <submittedName>
        <fullName evidence="3">Substrate binding domain of ABC-type glycine betaine transport system</fullName>
    </submittedName>
</protein>
<dbReference type="CDD" id="cd13640">
    <property type="entry name" value="PBP2_ChoX"/>
    <property type="match status" value="1"/>
</dbReference>
<dbReference type="STRING" id="698738.OLEAN_C20610"/>
<dbReference type="OrthoDB" id="9787902at2"/>
<organism evidence="3 4">
    <name type="scientific">Oleispira antarctica RB-8</name>
    <dbReference type="NCBI Taxonomy" id="698738"/>
    <lineage>
        <taxon>Bacteria</taxon>
        <taxon>Pseudomonadati</taxon>
        <taxon>Pseudomonadota</taxon>
        <taxon>Gammaproteobacteria</taxon>
        <taxon>Oceanospirillales</taxon>
        <taxon>Oceanospirillaceae</taxon>
        <taxon>Oleispira</taxon>
    </lineage>
</organism>
<dbReference type="Gene3D" id="3.40.190.100">
    <property type="entry name" value="Glycine betaine-binding periplasmic protein, domain 2"/>
    <property type="match status" value="1"/>
</dbReference>
<dbReference type="Gene3D" id="3.40.190.10">
    <property type="entry name" value="Periplasmic binding protein-like II"/>
    <property type="match status" value="1"/>
</dbReference>
<feature type="chain" id="PRO_5004383782" evidence="1">
    <location>
        <begin position="19"/>
        <end position="311"/>
    </location>
</feature>
<dbReference type="HOGENOM" id="CLU_008673_1_1_6"/>
<feature type="signal peptide" evidence="1">
    <location>
        <begin position="1"/>
        <end position="18"/>
    </location>
</feature>
<dbReference type="SUPFAM" id="SSF53850">
    <property type="entry name" value="Periplasmic binding protein-like II"/>
    <property type="match status" value="1"/>
</dbReference>
<gene>
    <name evidence="3" type="ORF">OLEAN_C20610</name>
</gene>
<evidence type="ECO:0000313" key="3">
    <source>
        <dbReference type="EMBL" id="CCK76237.1"/>
    </source>
</evidence>
<dbReference type="GO" id="GO:0042597">
    <property type="term" value="C:periplasmic space"/>
    <property type="evidence" value="ECO:0007669"/>
    <property type="project" value="InterPro"/>
</dbReference>
<dbReference type="Pfam" id="PF04069">
    <property type="entry name" value="OpuAC"/>
    <property type="match status" value="1"/>
</dbReference>
<dbReference type="EMBL" id="FO203512">
    <property type="protein sequence ID" value="CCK76237.1"/>
    <property type="molecule type" value="Genomic_DNA"/>
</dbReference>
<proteinExistence type="predicted"/>
<dbReference type="PATRIC" id="fig|698738.3.peg.2133"/>
<dbReference type="GO" id="GO:0022857">
    <property type="term" value="F:transmembrane transporter activity"/>
    <property type="evidence" value="ECO:0007669"/>
    <property type="project" value="InterPro"/>
</dbReference>
<sequence length="311" mass="35001">MKTLILLFTLLLPVSLLANECKQINFGSVAWTDVQTTTATASELLKRLGYEVDSHQLTVPEVYQQLSSGKLDVFLGNWMPTMEPIIQPYLNNQSIKVLGKNLTGAKYTLAVPAYVYDAGVRSFADIVRFKDQFKHKLYGIEKGNDGNALLLDAIAKNDFSLGNFSLIELPERLMLHQVKRHIRDGDWIAFLAWAPHPMNENFDIRYLEGGDAYFGQNLGGSTVYTNARADFRADCPNVANLLDNLKFSLEMEGEVMNMILSEFVPADRAVRDWMFRNPNVVAQWLEGITNRQGQPVDAAKLAADMQLTFSR</sequence>
<evidence type="ECO:0000256" key="1">
    <source>
        <dbReference type="SAM" id="SignalP"/>
    </source>
</evidence>
<feature type="domain" description="ABC-type glycine betaine transport system substrate-binding" evidence="2">
    <location>
        <begin position="22"/>
        <end position="274"/>
    </location>
</feature>
<dbReference type="InterPro" id="IPR017783">
    <property type="entry name" value="ABC_choline_sub-bd"/>
</dbReference>
<evidence type="ECO:0000259" key="2">
    <source>
        <dbReference type="Pfam" id="PF04069"/>
    </source>
</evidence>
<reference evidence="3 4" key="1">
    <citation type="journal article" date="2013" name="Nat. Commun.">
        <title>Genome sequence and functional genomic analysis of the oil-degrading bacterium Oleispira antarctica.</title>
        <authorList>
            <person name="Kube M."/>
            <person name="Chernikova T.N."/>
            <person name="Al-Ramahi Y."/>
            <person name="Beloqui A."/>
            <person name="Lopez-Cortez N."/>
            <person name="Guazzaroni M.E."/>
            <person name="Heipieper H.J."/>
            <person name="Klages S."/>
            <person name="Kotsyurbenko O.R."/>
            <person name="Langer I."/>
            <person name="Nechitaylo T.Y."/>
            <person name="Lunsdorf H."/>
            <person name="Fernandez M."/>
            <person name="Juarez S."/>
            <person name="Ciordia S."/>
            <person name="Singer A."/>
            <person name="Kagan O."/>
            <person name="Egorova O."/>
            <person name="Petit P.A."/>
            <person name="Stogios P."/>
            <person name="Kim Y."/>
            <person name="Tchigvintsev A."/>
            <person name="Flick R."/>
            <person name="Denaro R."/>
            <person name="Genovese M."/>
            <person name="Albar J.P."/>
            <person name="Reva O.N."/>
            <person name="Martinez-Gomariz M."/>
            <person name="Tran H."/>
            <person name="Ferrer M."/>
            <person name="Savchenko A."/>
            <person name="Yakunin A.F."/>
            <person name="Yakimov M.M."/>
            <person name="Golyshina O.V."/>
            <person name="Reinhardt R."/>
            <person name="Golyshin P.N."/>
        </authorList>
    </citation>
    <scope>NUCLEOTIDE SEQUENCE [LARGE SCALE GENOMIC DNA]</scope>
</reference>
<dbReference type="Proteomes" id="UP000032749">
    <property type="component" value="Chromosome"/>
</dbReference>